<keyword evidence="4 9" id="KW-0863">Zinc-finger</keyword>
<keyword evidence="8" id="KW-0539">Nucleus</keyword>
<feature type="compositionally biased region" description="Basic and acidic residues" evidence="10">
    <location>
        <begin position="261"/>
        <end position="270"/>
    </location>
</feature>
<dbReference type="InterPro" id="IPR050636">
    <property type="entry name" value="C2H2-ZF_domain-containing"/>
</dbReference>
<proteinExistence type="predicted"/>
<keyword evidence="13" id="KW-1185">Reference proteome</keyword>
<reference evidence="12 13" key="1">
    <citation type="submission" date="2023-09" db="EMBL/GenBank/DDBJ databases">
        <title>Nesidiocoris tenuis whole genome shotgun sequence.</title>
        <authorList>
            <person name="Shibata T."/>
            <person name="Shimoda M."/>
            <person name="Kobayashi T."/>
            <person name="Uehara T."/>
        </authorList>
    </citation>
    <scope>NUCLEOTIDE SEQUENCE [LARGE SCALE GENOMIC DNA]</scope>
    <source>
        <strain evidence="12 13">Japan</strain>
    </source>
</reference>
<sequence length="367" mass="42333">MSLPPSNLFSPSRGFCINLGRGITINGPDGELPYEKVLFSQKYSSGTYECTLRLEYPKNDRRVVSNEPRRQVRYHPYRSNSRRSRSRDNYDDHSDDHYNSYSDDYSNDYSDDYSNDYSDDYYDRPRYRNYYTRSFACYTCWKKFRTMADMWAHKNDVHRRTYYCRICSKPYSTLQRVKEHQLTHEEHACQHCPETFKFKDSLTAHLSEAHKPKSPQCQCADKSADKAAKLTPVSAPVTSVSTPVTPVVTSVTPRASSVSDRPNDKNQAADKKAEKFNCTLCIKSFDTAEKLKNHLKIHTKEETGTPPEHPFKILTCPFCIKLFTAKRLLGLHMLSAHTAVYYCAKCTAEFESQAELNAHSRNHAVPS</sequence>
<evidence type="ECO:0000256" key="7">
    <source>
        <dbReference type="ARBA" id="ARBA00023163"/>
    </source>
</evidence>
<organism evidence="12 13">
    <name type="scientific">Nesidiocoris tenuis</name>
    <dbReference type="NCBI Taxonomy" id="355587"/>
    <lineage>
        <taxon>Eukaryota</taxon>
        <taxon>Metazoa</taxon>
        <taxon>Ecdysozoa</taxon>
        <taxon>Arthropoda</taxon>
        <taxon>Hexapoda</taxon>
        <taxon>Insecta</taxon>
        <taxon>Pterygota</taxon>
        <taxon>Neoptera</taxon>
        <taxon>Paraneoptera</taxon>
        <taxon>Hemiptera</taxon>
        <taxon>Heteroptera</taxon>
        <taxon>Panheteroptera</taxon>
        <taxon>Cimicomorpha</taxon>
        <taxon>Miridae</taxon>
        <taxon>Dicyphina</taxon>
        <taxon>Nesidiocoris</taxon>
    </lineage>
</organism>
<evidence type="ECO:0000256" key="8">
    <source>
        <dbReference type="ARBA" id="ARBA00023242"/>
    </source>
</evidence>
<dbReference type="SUPFAM" id="SSF57667">
    <property type="entry name" value="beta-beta-alpha zinc fingers"/>
    <property type="match status" value="2"/>
</dbReference>
<evidence type="ECO:0000313" key="12">
    <source>
        <dbReference type="EMBL" id="BES93803.1"/>
    </source>
</evidence>
<comment type="subcellular location">
    <subcellularLocation>
        <location evidence="1">Nucleus</location>
    </subcellularLocation>
</comment>
<feature type="domain" description="C2H2-type" evidence="11">
    <location>
        <begin position="276"/>
        <end position="303"/>
    </location>
</feature>
<evidence type="ECO:0000256" key="9">
    <source>
        <dbReference type="PROSITE-ProRule" id="PRU00042"/>
    </source>
</evidence>
<feature type="domain" description="C2H2-type" evidence="11">
    <location>
        <begin position="162"/>
        <end position="184"/>
    </location>
</feature>
<feature type="region of interest" description="Disordered" evidence="10">
    <location>
        <begin position="65"/>
        <end position="112"/>
    </location>
</feature>
<dbReference type="Gene3D" id="3.30.160.60">
    <property type="entry name" value="Classic Zinc Finger"/>
    <property type="match status" value="3"/>
</dbReference>
<feature type="domain" description="C2H2-type" evidence="11">
    <location>
        <begin position="341"/>
        <end position="367"/>
    </location>
</feature>
<feature type="compositionally biased region" description="Basic residues" evidence="10">
    <location>
        <begin position="71"/>
        <end position="85"/>
    </location>
</feature>
<keyword evidence="7" id="KW-0804">Transcription</keyword>
<accession>A0ABN7APA5</accession>
<name>A0ABN7APA5_9HEMI</name>
<evidence type="ECO:0000256" key="2">
    <source>
        <dbReference type="ARBA" id="ARBA00022723"/>
    </source>
</evidence>
<dbReference type="Proteomes" id="UP001307889">
    <property type="component" value="Chromosome 4"/>
</dbReference>
<feature type="domain" description="C2H2-type" evidence="11">
    <location>
        <begin position="187"/>
        <end position="215"/>
    </location>
</feature>
<protein>
    <recommendedName>
        <fullName evidence="11">C2H2-type domain-containing protein</fullName>
    </recommendedName>
</protein>
<dbReference type="PROSITE" id="PS50157">
    <property type="entry name" value="ZINC_FINGER_C2H2_2"/>
    <property type="match status" value="5"/>
</dbReference>
<evidence type="ECO:0000256" key="3">
    <source>
        <dbReference type="ARBA" id="ARBA00022737"/>
    </source>
</evidence>
<evidence type="ECO:0000256" key="4">
    <source>
        <dbReference type="ARBA" id="ARBA00022771"/>
    </source>
</evidence>
<feature type="domain" description="C2H2-type" evidence="11">
    <location>
        <begin position="135"/>
        <end position="158"/>
    </location>
</feature>
<feature type="region of interest" description="Disordered" evidence="10">
    <location>
        <begin position="251"/>
        <end position="270"/>
    </location>
</feature>
<dbReference type="SMART" id="SM00355">
    <property type="entry name" value="ZnF_C2H2"/>
    <property type="match status" value="6"/>
</dbReference>
<evidence type="ECO:0000256" key="1">
    <source>
        <dbReference type="ARBA" id="ARBA00004123"/>
    </source>
</evidence>
<dbReference type="PANTHER" id="PTHR47772">
    <property type="entry name" value="ZINC FINGER PROTEIN 200"/>
    <property type="match status" value="1"/>
</dbReference>
<gene>
    <name evidence="12" type="ORF">NTJ_06612</name>
</gene>
<evidence type="ECO:0000256" key="10">
    <source>
        <dbReference type="SAM" id="MobiDB-lite"/>
    </source>
</evidence>
<dbReference type="PROSITE" id="PS00028">
    <property type="entry name" value="ZINC_FINGER_C2H2_1"/>
    <property type="match status" value="5"/>
</dbReference>
<evidence type="ECO:0000313" key="13">
    <source>
        <dbReference type="Proteomes" id="UP001307889"/>
    </source>
</evidence>
<dbReference type="EMBL" id="AP028912">
    <property type="protein sequence ID" value="BES93803.1"/>
    <property type="molecule type" value="Genomic_DNA"/>
</dbReference>
<keyword evidence="6" id="KW-0805">Transcription regulation</keyword>
<dbReference type="PANTHER" id="PTHR47772:SF1">
    <property type="entry name" value="ZINC FINGER PROTEIN 200"/>
    <property type="match status" value="1"/>
</dbReference>
<dbReference type="InterPro" id="IPR013087">
    <property type="entry name" value="Znf_C2H2_type"/>
</dbReference>
<dbReference type="InterPro" id="IPR036236">
    <property type="entry name" value="Znf_C2H2_sf"/>
</dbReference>
<keyword evidence="2" id="KW-0479">Metal-binding</keyword>
<evidence type="ECO:0000256" key="6">
    <source>
        <dbReference type="ARBA" id="ARBA00023015"/>
    </source>
</evidence>
<keyword evidence="5" id="KW-0862">Zinc</keyword>
<evidence type="ECO:0000259" key="11">
    <source>
        <dbReference type="PROSITE" id="PS50157"/>
    </source>
</evidence>
<feature type="compositionally biased region" description="Basic and acidic residues" evidence="10">
    <location>
        <begin position="86"/>
        <end position="98"/>
    </location>
</feature>
<dbReference type="Pfam" id="PF00096">
    <property type="entry name" value="zf-C2H2"/>
    <property type="match status" value="2"/>
</dbReference>
<evidence type="ECO:0000256" key="5">
    <source>
        <dbReference type="ARBA" id="ARBA00022833"/>
    </source>
</evidence>
<keyword evidence="3" id="KW-0677">Repeat</keyword>